<dbReference type="PROSITE" id="PS50883">
    <property type="entry name" value="EAL"/>
    <property type="match status" value="1"/>
</dbReference>
<dbReference type="CDD" id="cd01948">
    <property type="entry name" value="EAL"/>
    <property type="match status" value="1"/>
</dbReference>
<name>A0ABT5KYF5_9ALTE</name>
<evidence type="ECO:0000313" key="2">
    <source>
        <dbReference type="EMBL" id="MDC8829801.1"/>
    </source>
</evidence>
<dbReference type="Proteomes" id="UP001218788">
    <property type="component" value="Unassembled WGS sequence"/>
</dbReference>
<gene>
    <name evidence="2" type="ORF">OIK42_03390</name>
</gene>
<dbReference type="InterPro" id="IPR001633">
    <property type="entry name" value="EAL_dom"/>
</dbReference>
<dbReference type="InterPro" id="IPR035919">
    <property type="entry name" value="EAL_sf"/>
</dbReference>
<evidence type="ECO:0000313" key="3">
    <source>
        <dbReference type="Proteomes" id="UP001218788"/>
    </source>
</evidence>
<dbReference type="RefSeq" id="WP_273638378.1">
    <property type="nucleotide sequence ID" value="NZ_JAQQXP010000001.1"/>
</dbReference>
<reference evidence="2 3" key="1">
    <citation type="submission" date="2022-10" db="EMBL/GenBank/DDBJ databases">
        <title>Alteromonas sp. chi3 Genome sequencing.</title>
        <authorList>
            <person name="Park S."/>
        </authorList>
    </citation>
    <scope>NUCLEOTIDE SEQUENCE [LARGE SCALE GENOMIC DNA]</scope>
    <source>
        <strain evidence="3">chi3</strain>
    </source>
</reference>
<protein>
    <submittedName>
        <fullName evidence="2">EAL domain-containing protein</fullName>
    </submittedName>
</protein>
<organism evidence="2 3">
    <name type="scientific">Alteromonas gilva</name>
    <dbReference type="NCBI Taxonomy" id="2987522"/>
    <lineage>
        <taxon>Bacteria</taxon>
        <taxon>Pseudomonadati</taxon>
        <taxon>Pseudomonadota</taxon>
        <taxon>Gammaproteobacteria</taxon>
        <taxon>Alteromonadales</taxon>
        <taxon>Alteromonadaceae</taxon>
        <taxon>Alteromonas/Salinimonas group</taxon>
        <taxon>Alteromonas</taxon>
    </lineage>
</organism>
<dbReference type="SMART" id="SM00052">
    <property type="entry name" value="EAL"/>
    <property type="match status" value="1"/>
</dbReference>
<dbReference type="PANTHER" id="PTHR33121">
    <property type="entry name" value="CYCLIC DI-GMP PHOSPHODIESTERASE PDEF"/>
    <property type="match status" value="1"/>
</dbReference>
<dbReference type="InterPro" id="IPR050706">
    <property type="entry name" value="Cyclic-di-GMP_PDE-like"/>
</dbReference>
<accession>A0ABT5KYF5</accession>
<evidence type="ECO:0000259" key="1">
    <source>
        <dbReference type="PROSITE" id="PS50883"/>
    </source>
</evidence>
<dbReference type="Pfam" id="PF00563">
    <property type="entry name" value="EAL"/>
    <property type="match status" value="1"/>
</dbReference>
<dbReference type="Gene3D" id="3.20.20.450">
    <property type="entry name" value="EAL domain"/>
    <property type="match status" value="1"/>
</dbReference>
<sequence length="341" mass="38042">MCKSCGYSAEVTSSHCVRVKVALSDIKSFLTQLNGCLDGPEFGQAKVTTTDEDSLSSMAAIGRMTTAEILTRRFQAKWLVDAIQKHRYESWFQPIVHASGDLDSPSVFAHESLFRIFDESETMIPPAFAFSLAEQGELLFALDLTARRSAVEYFSRARLDGKVFINFNPSSIYDPAYCLRATASAIYDLGLKPSDVVFEIVETHKASDMNHLKGILSFYRNSGFGVAIDDIGSGWSGLNLLEQLRPDYIKIDMELITGIDRNPYKQNIVEHLIEIARHNRIKVIAEGIETRQEATLLQALGADYLQGYYFAKPKPFSDRVTDAERSEIEQSVKSIGVKLGV</sequence>
<comment type="caution">
    <text evidence="2">The sequence shown here is derived from an EMBL/GenBank/DDBJ whole genome shotgun (WGS) entry which is preliminary data.</text>
</comment>
<feature type="domain" description="EAL" evidence="1">
    <location>
        <begin position="72"/>
        <end position="327"/>
    </location>
</feature>
<dbReference type="PANTHER" id="PTHR33121:SF15">
    <property type="entry name" value="BLUE LIGHT- AND TEMPERATURE-REGULATED ANTIREPRESSOR BLUF"/>
    <property type="match status" value="1"/>
</dbReference>
<proteinExistence type="predicted"/>
<keyword evidence="3" id="KW-1185">Reference proteome</keyword>
<dbReference type="SUPFAM" id="SSF141868">
    <property type="entry name" value="EAL domain-like"/>
    <property type="match status" value="1"/>
</dbReference>
<dbReference type="EMBL" id="JAQQXP010000001">
    <property type="protein sequence ID" value="MDC8829801.1"/>
    <property type="molecule type" value="Genomic_DNA"/>
</dbReference>